<dbReference type="EMBL" id="LXTC01000001">
    <property type="protein sequence ID" value="OBA23530.1"/>
    <property type="molecule type" value="Genomic_DNA"/>
</dbReference>
<dbReference type="CDD" id="cd10028">
    <property type="entry name" value="UDG-F2_TDG_MUG"/>
    <property type="match status" value="1"/>
</dbReference>
<evidence type="ECO:0000259" key="4">
    <source>
        <dbReference type="Pfam" id="PF03167"/>
    </source>
</evidence>
<dbReference type="InterPro" id="IPR015637">
    <property type="entry name" value="MUG/TDG"/>
</dbReference>
<protein>
    <submittedName>
        <fullName evidence="5">DNA glycosylase</fullName>
    </submittedName>
</protein>
<dbReference type="GO" id="GO:0006285">
    <property type="term" value="P:base-excision repair, AP site formation"/>
    <property type="evidence" value="ECO:0007669"/>
    <property type="project" value="InterPro"/>
</dbReference>
<dbReference type="GO" id="GO:0004844">
    <property type="term" value="F:uracil DNA N-glycosylase activity"/>
    <property type="evidence" value="ECO:0007669"/>
    <property type="project" value="TreeGrafter"/>
</dbReference>
<evidence type="ECO:0000313" key="5">
    <source>
        <dbReference type="EMBL" id="OBA23530.1"/>
    </source>
</evidence>
<dbReference type="GO" id="GO:0008263">
    <property type="term" value="F:pyrimidine-specific mismatch base pair DNA N-glycosylase activity"/>
    <property type="evidence" value="ECO:0007669"/>
    <property type="project" value="TreeGrafter"/>
</dbReference>
<dbReference type="PANTHER" id="PTHR12159:SF9">
    <property type="entry name" value="G_T MISMATCH-SPECIFIC THYMINE DNA GLYCOSYLASE"/>
    <property type="match status" value="1"/>
</dbReference>
<dbReference type="RefSeq" id="XP_018714011.1">
    <property type="nucleotide sequence ID" value="XM_018856779.1"/>
</dbReference>
<sequence>MSNFKLRDVIHSYKYALNDEEKTVKPKTRSKVAKPSINRKKIDSKITDRYTKQDHDLKDLPPSVKPGLTLVFVGFNPGVESSKKQHHYAHPTNLFWKLFNALDILSVVLDIRNVSVLAHGKLISEIYCDGKSQARAEHDFKLLDLGIGFTDLVLRCTKQASELSLHEKAENVPRLLKEFEISQAPFIVFIGKGIWEVVCKYLVPKHRLNAHNFSWGLQKDLLVMLRFNTFCLHRPEVYVFPNTSGLVALMKYPQKLDLWQNLVADMRKIPDSENG</sequence>
<dbReference type="InterPro" id="IPR036895">
    <property type="entry name" value="Uracil-DNA_glycosylase-like_sf"/>
</dbReference>
<gene>
    <name evidence="5" type="ORF">METBIDRAFT_36812</name>
</gene>
<keyword evidence="3" id="KW-0234">DNA repair</keyword>
<dbReference type="STRING" id="869754.A0A1A0HHP6"/>
<dbReference type="OrthoDB" id="565731at2759"/>
<keyword evidence="6" id="KW-1185">Reference proteome</keyword>
<dbReference type="AlphaFoldDB" id="A0A1A0HHP6"/>
<dbReference type="Gene3D" id="3.40.470.10">
    <property type="entry name" value="Uracil-DNA glycosylase-like domain"/>
    <property type="match status" value="1"/>
</dbReference>
<keyword evidence="1" id="KW-0227">DNA damage</keyword>
<dbReference type="PANTHER" id="PTHR12159">
    <property type="entry name" value="G/T AND G/U MISMATCH-SPECIFIC DNA GLYCOSYLASE"/>
    <property type="match status" value="1"/>
</dbReference>
<proteinExistence type="predicted"/>
<accession>A0A1A0HHP6</accession>
<dbReference type="SUPFAM" id="SSF52141">
    <property type="entry name" value="Uracil-DNA glycosylase-like"/>
    <property type="match status" value="1"/>
</dbReference>
<dbReference type="GeneID" id="30029755"/>
<comment type="caution">
    <text evidence="5">The sequence shown here is derived from an EMBL/GenBank/DDBJ whole genome shotgun (WGS) entry which is preliminary data.</text>
</comment>
<reference evidence="5 6" key="1">
    <citation type="submission" date="2016-05" db="EMBL/GenBank/DDBJ databases">
        <title>Comparative genomics of biotechnologically important yeasts.</title>
        <authorList>
            <consortium name="DOE Joint Genome Institute"/>
            <person name="Riley R."/>
            <person name="Haridas S."/>
            <person name="Wolfe K.H."/>
            <person name="Lopes M.R."/>
            <person name="Hittinger C.T."/>
            <person name="Goker M."/>
            <person name="Salamov A."/>
            <person name="Wisecaver J."/>
            <person name="Long T.M."/>
            <person name="Aerts A.L."/>
            <person name="Barry K."/>
            <person name="Choi C."/>
            <person name="Clum A."/>
            <person name="Coughlan A.Y."/>
            <person name="Deshpande S."/>
            <person name="Douglass A.P."/>
            <person name="Hanson S.J."/>
            <person name="Klenk H.-P."/>
            <person name="LaButti K."/>
            <person name="Lapidus A."/>
            <person name="Lindquist E."/>
            <person name="Lipzen A."/>
            <person name="Meier-kolthoff J.P."/>
            <person name="Ohm R.A."/>
            <person name="Otillar R.P."/>
            <person name="Pangilinan J."/>
            <person name="Peng Y."/>
            <person name="Rokas A."/>
            <person name="Rosa C.A."/>
            <person name="Scheuner C."/>
            <person name="Sibirny A.A."/>
            <person name="Slot J.C."/>
            <person name="Stielow J.B."/>
            <person name="Sun H."/>
            <person name="Kurtzman C.P."/>
            <person name="Blackwell M."/>
            <person name="Grigoriev I.V."/>
            <person name="Jeffries T.W."/>
        </authorList>
    </citation>
    <scope>NUCLEOTIDE SEQUENCE [LARGE SCALE GENOMIC DNA]</scope>
    <source>
        <strain evidence="5 6">NRRL YB-4993</strain>
    </source>
</reference>
<keyword evidence="2" id="KW-0378">Hydrolase</keyword>
<dbReference type="Proteomes" id="UP000092555">
    <property type="component" value="Unassembled WGS sequence"/>
</dbReference>
<dbReference type="InterPro" id="IPR005122">
    <property type="entry name" value="Uracil-DNA_glycosylase-like"/>
</dbReference>
<name>A0A1A0HHP6_9ASCO</name>
<feature type="domain" description="Uracil-DNA glycosylase-like" evidence="4">
    <location>
        <begin position="63"/>
        <end position="260"/>
    </location>
</feature>
<evidence type="ECO:0000256" key="3">
    <source>
        <dbReference type="ARBA" id="ARBA00023204"/>
    </source>
</evidence>
<evidence type="ECO:0000256" key="2">
    <source>
        <dbReference type="ARBA" id="ARBA00022801"/>
    </source>
</evidence>
<dbReference type="Pfam" id="PF03167">
    <property type="entry name" value="UDG"/>
    <property type="match status" value="1"/>
</dbReference>
<organism evidence="5 6">
    <name type="scientific">Metschnikowia bicuspidata var. bicuspidata NRRL YB-4993</name>
    <dbReference type="NCBI Taxonomy" id="869754"/>
    <lineage>
        <taxon>Eukaryota</taxon>
        <taxon>Fungi</taxon>
        <taxon>Dikarya</taxon>
        <taxon>Ascomycota</taxon>
        <taxon>Saccharomycotina</taxon>
        <taxon>Pichiomycetes</taxon>
        <taxon>Metschnikowiaceae</taxon>
        <taxon>Metschnikowia</taxon>
    </lineage>
</organism>
<evidence type="ECO:0000313" key="6">
    <source>
        <dbReference type="Proteomes" id="UP000092555"/>
    </source>
</evidence>
<evidence type="ECO:0000256" key="1">
    <source>
        <dbReference type="ARBA" id="ARBA00022763"/>
    </source>
</evidence>